<organism evidence="2 3">
    <name type="scientific">Jejuia pallidilutea</name>
    <dbReference type="NCBI Taxonomy" id="504487"/>
    <lineage>
        <taxon>Bacteria</taxon>
        <taxon>Pseudomonadati</taxon>
        <taxon>Bacteroidota</taxon>
        <taxon>Flavobacteriia</taxon>
        <taxon>Flavobacteriales</taxon>
        <taxon>Flavobacteriaceae</taxon>
        <taxon>Jejuia</taxon>
    </lineage>
</organism>
<dbReference type="EMBL" id="BBNS01000038">
    <property type="protein sequence ID" value="GAL73058.1"/>
    <property type="molecule type" value="Genomic_DNA"/>
</dbReference>
<dbReference type="Proteomes" id="UP000029646">
    <property type="component" value="Unassembled WGS sequence"/>
</dbReference>
<sequence length="51" mass="5420">MGVYFAMTGFGNKLAGLLGESAEGLGEFTVFTGIAVFCVIFGILVLLFRKN</sequence>
<accession>A0A090WA55</accession>
<feature type="transmembrane region" description="Helical" evidence="1">
    <location>
        <begin position="28"/>
        <end position="48"/>
    </location>
</feature>
<evidence type="ECO:0000256" key="1">
    <source>
        <dbReference type="SAM" id="Phobius"/>
    </source>
</evidence>
<dbReference type="AlphaFoldDB" id="A0A090WA55"/>
<keyword evidence="1" id="KW-0472">Membrane</keyword>
<keyword evidence="1" id="KW-0812">Transmembrane</keyword>
<proteinExistence type="predicted"/>
<protein>
    <submittedName>
        <fullName evidence="2">Di/tripeptide permease YjdL</fullName>
    </submittedName>
</protein>
<comment type="caution">
    <text evidence="2">The sequence shown here is derived from an EMBL/GenBank/DDBJ whole genome shotgun (WGS) entry which is preliminary data.</text>
</comment>
<dbReference type="Gene3D" id="1.20.1250.20">
    <property type="entry name" value="MFS general substrate transporter like domains"/>
    <property type="match status" value="1"/>
</dbReference>
<name>A0A090WA55_9FLAO</name>
<reference evidence="2 3" key="1">
    <citation type="journal article" date="2014" name="Genome Announc.">
        <title>Draft Genome Sequence of Marine Flavobacterium Jejuia pallidilutea Strain 11shimoA1 and Pigmentation Mutants.</title>
        <authorList>
            <person name="Takatani N."/>
            <person name="Nakanishi M."/>
            <person name="Meirelles P."/>
            <person name="Mino S."/>
            <person name="Suda W."/>
            <person name="Oshima K."/>
            <person name="Hattori M."/>
            <person name="Ohkuma M."/>
            <person name="Hosokawa M."/>
            <person name="Miyashita K."/>
            <person name="Thompson F.L."/>
            <person name="Niwa A."/>
            <person name="Sawabe T."/>
            <person name="Sawabe T."/>
        </authorList>
    </citation>
    <scope>NUCLEOTIDE SEQUENCE [LARGE SCALE GENOMIC DNA]</scope>
    <source>
        <strain evidence="3">JCM19302</strain>
    </source>
</reference>
<evidence type="ECO:0000313" key="2">
    <source>
        <dbReference type="EMBL" id="GAL73058.1"/>
    </source>
</evidence>
<dbReference type="InterPro" id="IPR036259">
    <property type="entry name" value="MFS_trans_sf"/>
</dbReference>
<evidence type="ECO:0000313" key="3">
    <source>
        <dbReference type="Proteomes" id="UP000029646"/>
    </source>
</evidence>
<gene>
    <name evidence="2" type="ORF">JCM19302_237</name>
</gene>
<keyword evidence="1" id="KW-1133">Transmembrane helix</keyword>